<sequence length="495" mass="55078">IKNSYSHANFVGRLADVLVDGGLDVTTLISEVRTDIGDGTTKSKIVRVEPHEEAYRVWNTGEKPPIFDGSSHDLRSILSFEPQLRQVFALQCAHLLTKKDVIEQLRREEFDAVLGETFDYCGFGLAHLIGAKTTIAAFSSSLNDYTAWITGTPSPYSITQASYSGELDRSMTSRMWNLLCVGVDFYCNWRWASVANDAFKQQFGPDFPSVEEIVANSSLILTAGDPLLDLARPTQRKIVDIGAIGIRDANSIDKEYDAILNLRPKTVIFSLGSVARSAGLPVEYKRGIAEAFRRFSDVTFIWKYEEPDNANHVEGIDNVILRKWIPQNDLLGDDRISALITHGGKTSLNEVGAKGRPAVFIPLYGDQTRNAAIAVRLGFGVFLNKLELSDADLIESAIRAVLEDEKYASAAKLVASTIRNRPFSPSELLVKHVKFAALFGNVKALNQEGLDYPLYIYFNLDIVLLLLAIPLFSIALFFWYAARFIRVSPIVERKK</sequence>
<feature type="non-terminal residue" evidence="12">
    <location>
        <position position="495"/>
    </location>
</feature>
<keyword evidence="5" id="KW-0808">Transferase</keyword>
<name>A0AAN5CHW3_9BILA</name>
<dbReference type="InterPro" id="IPR050271">
    <property type="entry name" value="UDP-glycosyltransferase"/>
</dbReference>
<evidence type="ECO:0000313" key="13">
    <source>
        <dbReference type="Proteomes" id="UP001328107"/>
    </source>
</evidence>
<dbReference type="SUPFAM" id="SSF53756">
    <property type="entry name" value="UDP-Glycosyltransferase/glycogen phosphorylase"/>
    <property type="match status" value="1"/>
</dbReference>
<feature type="non-terminal residue" evidence="12">
    <location>
        <position position="1"/>
    </location>
</feature>
<evidence type="ECO:0000256" key="1">
    <source>
        <dbReference type="ARBA" id="ARBA00004167"/>
    </source>
</evidence>
<comment type="catalytic activity">
    <reaction evidence="10">
        <text>glucuronate acceptor + UDP-alpha-D-glucuronate = acceptor beta-D-glucuronoside + UDP + H(+)</text>
        <dbReference type="Rhea" id="RHEA:21032"/>
        <dbReference type="ChEBI" id="CHEBI:15378"/>
        <dbReference type="ChEBI" id="CHEBI:58052"/>
        <dbReference type="ChEBI" id="CHEBI:58223"/>
        <dbReference type="ChEBI" id="CHEBI:132367"/>
        <dbReference type="ChEBI" id="CHEBI:132368"/>
        <dbReference type="EC" id="2.4.1.17"/>
    </reaction>
</comment>
<accession>A0AAN5CHW3</accession>
<evidence type="ECO:0000256" key="10">
    <source>
        <dbReference type="ARBA" id="ARBA00047475"/>
    </source>
</evidence>
<dbReference type="GO" id="GO:0016020">
    <property type="term" value="C:membrane"/>
    <property type="evidence" value="ECO:0007669"/>
    <property type="project" value="UniProtKB-SubCell"/>
</dbReference>
<dbReference type="PANTHER" id="PTHR48043:SF23">
    <property type="entry name" value="UDP-GLUCURONOSYLTRANSFERASE"/>
    <property type="match status" value="1"/>
</dbReference>
<dbReference type="PANTHER" id="PTHR48043">
    <property type="entry name" value="EG:EG0003.4 PROTEIN-RELATED"/>
    <property type="match status" value="1"/>
</dbReference>
<dbReference type="GO" id="GO:0015020">
    <property type="term" value="F:glucuronosyltransferase activity"/>
    <property type="evidence" value="ECO:0007669"/>
    <property type="project" value="UniProtKB-EC"/>
</dbReference>
<dbReference type="Proteomes" id="UP001328107">
    <property type="component" value="Unassembled WGS sequence"/>
</dbReference>
<evidence type="ECO:0000256" key="5">
    <source>
        <dbReference type="ARBA" id="ARBA00022679"/>
    </source>
</evidence>
<comment type="similarity">
    <text evidence="2">Belongs to the UDP-glycosyltransferase family.</text>
</comment>
<gene>
    <name evidence="12" type="ORF">PMAYCL1PPCAC_14860</name>
</gene>
<feature type="transmembrane region" description="Helical" evidence="11">
    <location>
        <begin position="462"/>
        <end position="485"/>
    </location>
</feature>
<evidence type="ECO:0000256" key="6">
    <source>
        <dbReference type="ARBA" id="ARBA00022692"/>
    </source>
</evidence>
<dbReference type="Gene3D" id="3.40.50.2000">
    <property type="entry name" value="Glycogen Phosphorylase B"/>
    <property type="match status" value="1"/>
</dbReference>
<evidence type="ECO:0000256" key="7">
    <source>
        <dbReference type="ARBA" id="ARBA00022729"/>
    </source>
</evidence>
<keyword evidence="8 11" id="KW-1133">Transmembrane helix</keyword>
<dbReference type="EMBL" id="BTRK01000004">
    <property type="protein sequence ID" value="GMR44665.1"/>
    <property type="molecule type" value="Genomic_DNA"/>
</dbReference>
<proteinExistence type="inferred from homology"/>
<dbReference type="InterPro" id="IPR002213">
    <property type="entry name" value="UDP_glucos_trans"/>
</dbReference>
<evidence type="ECO:0000256" key="11">
    <source>
        <dbReference type="SAM" id="Phobius"/>
    </source>
</evidence>
<dbReference type="FunFam" id="3.40.50.2000:FF:000038">
    <property type="entry name" value="UDP-GlucuronosylTransferase"/>
    <property type="match status" value="1"/>
</dbReference>
<keyword evidence="6 11" id="KW-0812">Transmembrane</keyword>
<keyword evidence="4" id="KW-0328">Glycosyltransferase</keyword>
<dbReference type="EC" id="2.4.1.17" evidence="3"/>
<reference evidence="13" key="1">
    <citation type="submission" date="2022-10" db="EMBL/GenBank/DDBJ databases">
        <title>Genome assembly of Pristionchus species.</title>
        <authorList>
            <person name="Yoshida K."/>
            <person name="Sommer R.J."/>
        </authorList>
    </citation>
    <scope>NUCLEOTIDE SEQUENCE [LARGE SCALE GENOMIC DNA]</scope>
    <source>
        <strain evidence="13">RS5460</strain>
    </source>
</reference>
<evidence type="ECO:0000256" key="4">
    <source>
        <dbReference type="ARBA" id="ARBA00022676"/>
    </source>
</evidence>
<protein>
    <recommendedName>
        <fullName evidence="3">glucuronosyltransferase</fullName>
        <ecNumber evidence="3">2.4.1.17</ecNumber>
    </recommendedName>
</protein>
<dbReference type="Pfam" id="PF00201">
    <property type="entry name" value="UDPGT"/>
    <property type="match status" value="1"/>
</dbReference>
<keyword evidence="7" id="KW-0732">Signal</keyword>
<dbReference type="CDD" id="cd03784">
    <property type="entry name" value="GT1_Gtf-like"/>
    <property type="match status" value="1"/>
</dbReference>
<dbReference type="AlphaFoldDB" id="A0AAN5CHW3"/>
<evidence type="ECO:0000256" key="2">
    <source>
        <dbReference type="ARBA" id="ARBA00009995"/>
    </source>
</evidence>
<evidence type="ECO:0000256" key="3">
    <source>
        <dbReference type="ARBA" id="ARBA00012544"/>
    </source>
</evidence>
<keyword evidence="13" id="KW-1185">Reference proteome</keyword>
<evidence type="ECO:0000256" key="9">
    <source>
        <dbReference type="ARBA" id="ARBA00023136"/>
    </source>
</evidence>
<comment type="subcellular location">
    <subcellularLocation>
        <location evidence="1">Membrane</location>
        <topology evidence="1">Single-pass membrane protein</topology>
    </subcellularLocation>
</comment>
<organism evidence="12 13">
    <name type="scientific">Pristionchus mayeri</name>
    <dbReference type="NCBI Taxonomy" id="1317129"/>
    <lineage>
        <taxon>Eukaryota</taxon>
        <taxon>Metazoa</taxon>
        <taxon>Ecdysozoa</taxon>
        <taxon>Nematoda</taxon>
        <taxon>Chromadorea</taxon>
        <taxon>Rhabditida</taxon>
        <taxon>Rhabditina</taxon>
        <taxon>Diplogasteromorpha</taxon>
        <taxon>Diplogasteroidea</taxon>
        <taxon>Neodiplogasteridae</taxon>
        <taxon>Pristionchus</taxon>
    </lineage>
</organism>
<evidence type="ECO:0000313" key="12">
    <source>
        <dbReference type="EMBL" id="GMR44665.1"/>
    </source>
</evidence>
<comment type="caution">
    <text evidence="12">The sequence shown here is derived from an EMBL/GenBank/DDBJ whole genome shotgun (WGS) entry which is preliminary data.</text>
</comment>
<keyword evidence="9 11" id="KW-0472">Membrane</keyword>
<evidence type="ECO:0000256" key="8">
    <source>
        <dbReference type="ARBA" id="ARBA00022989"/>
    </source>
</evidence>